<dbReference type="PANTHER" id="PTHR46663:SF2">
    <property type="entry name" value="GGDEF DOMAIN-CONTAINING PROTEIN"/>
    <property type="match status" value="1"/>
</dbReference>
<keyword evidence="3" id="KW-0812">Transmembrane</keyword>
<gene>
    <name evidence="5" type="ORF">G3480_06280</name>
</gene>
<feature type="transmembrane region" description="Helical" evidence="3">
    <location>
        <begin position="204"/>
        <end position="225"/>
    </location>
</feature>
<feature type="transmembrane region" description="Helical" evidence="3">
    <location>
        <begin position="134"/>
        <end position="153"/>
    </location>
</feature>
<reference evidence="6" key="1">
    <citation type="journal article" date="2020" name="Microbiol. Resour. Announc.">
        <title>Draft Genome Sequences of Thiorhodococcus mannitoliphagus and Thiorhodococcus minor, Purple Sulfur Photosynthetic Bacteria in the Gammaproteobacterial Family Chromatiaceae.</title>
        <authorList>
            <person name="Aviles F.A."/>
            <person name="Meyer T.E."/>
            <person name="Kyndt J.A."/>
        </authorList>
    </citation>
    <scope>NUCLEOTIDE SEQUENCE [LARGE SCALE GENOMIC DNA]</scope>
    <source>
        <strain evidence="6">DSM 18266</strain>
    </source>
</reference>
<dbReference type="CDD" id="cd01949">
    <property type="entry name" value="GGDEF"/>
    <property type="match status" value="1"/>
</dbReference>
<feature type="domain" description="GGDEF" evidence="4">
    <location>
        <begin position="342"/>
        <end position="477"/>
    </location>
</feature>
<feature type="transmembrane region" description="Helical" evidence="3">
    <location>
        <begin position="237"/>
        <end position="270"/>
    </location>
</feature>
<dbReference type="PROSITE" id="PS50887">
    <property type="entry name" value="GGDEF"/>
    <property type="match status" value="1"/>
</dbReference>
<keyword evidence="6" id="KW-1185">Reference proteome</keyword>
<dbReference type="InterPro" id="IPR029787">
    <property type="entry name" value="Nucleotide_cyclase"/>
</dbReference>
<dbReference type="Pfam" id="PF00990">
    <property type="entry name" value="GGDEF"/>
    <property type="match status" value="1"/>
</dbReference>
<feature type="region of interest" description="Disordered" evidence="2">
    <location>
        <begin position="470"/>
        <end position="497"/>
    </location>
</feature>
<evidence type="ECO:0000256" key="2">
    <source>
        <dbReference type="SAM" id="MobiDB-lite"/>
    </source>
</evidence>
<dbReference type="InterPro" id="IPR043128">
    <property type="entry name" value="Rev_trsase/Diguanyl_cyclase"/>
</dbReference>
<evidence type="ECO:0000256" key="3">
    <source>
        <dbReference type="SAM" id="Phobius"/>
    </source>
</evidence>
<dbReference type="InterPro" id="IPR052163">
    <property type="entry name" value="DGC-Regulatory_Protein"/>
</dbReference>
<dbReference type="NCBIfam" id="TIGR00254">
    <property type="entry name" value="GGDEF"/>
    <property type="match status" value="1"/>
</dbReference>
<dbReference type="RefSeq" id="WP_164652824.1">
    <property type="nucleotide sequence ID" value="NZ_JAAIJR010000018.1"/>
</dbReference>
<dbReference type="SMART" id="SM00267">
    <property type="entry name" value="GGDEF"/>
    <property type="match status" value="1"/>
</dbReference>
<feature type="transmembrane region" description="Helical" evidence="3">
    <location>
        <begin position="165"/>
        <end position="184"/>
    </location>
</feature>
<organism evidence="5 6">
    <name type="scientific">Thiorhodococcus mannitoliphagus</name>
    <dbReference type="NCBI Taxonomy" id="329406"/>
    <lineage>
        <taxon>Bacteria</taxon>
        <taxon>Pseudomonadati</taxon>
        <taxon>Pseudomonadota</taxon>
        <taxon>Gammaproteobacteria</taxon>
        <taxon>Chromatiales</taxon>
        <taxon>Chromatiaceae</taxon>
        <taxon>Thiorhodococcus</taxon>
    </lineage>
</organism>
<dbReference type="PANTHER" id="PTHR46663">
    <property type="entry name" value="DIGUANYLATE CYCLASE DGCT-RELATED"/>
    <property type="match status" value="1"/>
</dbReference>
<dbReference type="FunFam" id="3.30.70.270:FF:000001">
    <property type="entry name" value="Diguanylate cyclase domain protein"/>
    <property type="match status" value="1"/>
</dbReference>
<dbReference type="Proteomes" id="UP000471640">
    <property type="component" value="Unassembled WGS sequence"/>
</dbReference>
<keyword evidence="3" id="KW-1133">Transmembrane helix</keyword>
<comment type="cofactor">
    <cofactor evidence="1">
        <name>Mg(2+)</name>
        <dbReference type="ChEBI" id="CHEBI:18420"/>
    </cofactor>
</comment>
<sequence length="497" mass="53988">MTQSICRSQITQWPESARWRCLLQILFWSALIFAGYWLANLLAAVFEVNHYISAIYFPPAVTVAVSMMLGAGYWPVMYLAIASMAVVIYGLPFAGLGYLEVLRELVVYGLTGLALRPAWMAKDRRPTLNNTSRFIGIAFLASLVSTLLVPYTLPEPLLEDGERLLAFLGGDFAGIMIGVPLILLLRRLVLLLFGRVTLEADWRLVAVGSLHGLVSCALAVFVAWLPTALGVETRMLALLMVVPIILTGLSSGILIGLMAAILSSLVYLAADHQWSSQPITAIEIQMIFTISAAAALLSGAAQSDRLHEWEKGNFDALTGLPNRRMLSDRMEREWLRAQRNGGRMGILYIDLDRFKQVNDTLGHDAGDQLLVEAAERIRQCVRASDTVARIGGDEFLVLLSDLADAASADHVATKIRRAVAIPFALGQARAPAQVSASIGIAIYPDHGADPELLKLYADAAMYQKKIGEREQADGVDAAPESSPNAMGAVSLRGEGRS</sequence>
<feature type="transmembrane region" description="Helical" evidence="3">
    <location>
        <begin position="282"/>
        <end position="301"/>
    </location>
</feature>
<evidence type="ECO:0000256" key="1">
    <source>
        <dbReference type="ARBA" id="ARBA00001946"/>
    </source>
</evidence>
<dbReference type="Gene3D" id="3.30.70.270">
    <property type="match status" value="1"/>
</dbReference>
<reference evidence="5 6" key="2">
    <citation type="submission" date="2020-02" db="EMBL/GenBank/DDBJ databases">
        <title>Genome sequences of Thiorhodococcus mannitoliphagus and Thiorhodococcus minor, purple sulfur photosynthetic bacteria in the gammaproteobacterial family, Chromatiaceae.</title>
        <authorList>
            <person name="Aviles F.A."/>
            <person name="Meyer T.E."/>
            <person name="Kyndt J.A."/>
        </authorList>
    </citation>
    <scope>NUCLEOTIDE SEQUENCE [LARGE SCALE GENOMIC DNA]</scope>
    <source>
        <strain evidence="5 6">DSM 18266</strain>
    </source>
</reference>
<feature type="transmembrane region" description="Helical" evidence="3">
    <location>
        <begin position="21"/>
        <end position="39"/>
    </location>
</feature>
<keyword evidence="3" id="KW-0472">Membrane</keyword>
<comment type="caution">
    <text evidence="5">The sequence shown here is derived from an EMBL/GenBank/DDBJ whole genome shotgun (WGS) entry which is preliminary data.</text>
</comment>
<dbReference type="EMBL" id="JAAIJR010000018">
    <property type="protein sequence ID" value="NEX19924.1"/>
    <property type="molecule type" value="Genomic_DNA"/>
</dbReference>
<evidence type="ECO:0000313" key="6">
    <source>
        <dbReference type="Proteomes" id="UP000471640"/>
    </source>
</evidence>
<accession>A0A6P1DW59</accession>
<dbReference type="InterPro" id="IPR000160">
    <property type="entry name" value="GGDEF_dom"/>
</dbReference>
<dbReference type="SUPFAM" id="SSF55073">
    <property type="entry name" value="Nucleotide cyclase"/>
    <property type="match status" value="1"/>
</dbReference>
<dbReference type="AlphaFoldDB" id="A0A6P1DW59"/>
<name>A0A6P1DW59_9GAMM</name>
<feature type="transmembrane region" description="Helical" evidence="3">
    <location>
        <begin position="76"/>
        <end position="99"/>
    </location>
</feature>
<proteinExistence type="predicted"/>
<dbReference type="GO" id="GO:0003824">
    <property type="term" value="F:catalytic activity"/>
    <property type="evidence" value="ECO:0007669"/>
    <property type="project" value="UniProtKB-ARBA"/>
</dbReference>
<evidence type="ECO:0000313" key="5">
    <source>
        <dbReference type="EMBL" id="NEX19924.1"/>
    </source>
</evidence>
<evidence type="ECO:0000259" key="4">
    <source>
        <dbReference type="PROSITE" id="PS50887"/>
    </source>
</evidence>
<protein>
    <submittedName>
        <fullName evidence="5">GGDEF domain-containing protein</fullName>
    </submittedName>
</protein>